<sequence length="129" mass="14344">MFKVESDKLRLSSSVFNDPESSTGEKRPSVDRAKLRNYDPVQSKTAPTQGIVGLLAADVRLIKDAKKTDDKGNVEYVHEVDVVPNPLPGNDAHALVTVSPTFESRRPFDRLKECLARLAERQGWLVEPS</sequence>
<evidence type="ECO:0000256" key="1">
    <source>
        <dbReference type="SAM" id="MobiDB-lite"/>
    </source>
</evidence>
<dbReference type="RefSeq" id="WP_342308370.1">
    <property type="nucleotide sequence ID" value="NZ_CP150849.1"/>
</dbReference>
<reference evidence="2 3" key="1">
    <citation type="submission" date="2024-04" db="EMBL/GenBank/DDBJ databases">
        <title>Biological Control Activity of Plant Growth Promoting Rhizobacteria Burkholderia pyrrocinia BX1 against Tobacco black shank Introduction Tobacco black shank (TBS) caused by the oomycete Phytophthora. nicotianae (P. nicotianae) has become a destructive soil.</title>
        <authorList>
            <person name="Liu X."/>
            <person name="Shu C."/>
        </authorList>
    </citation>
    <scope>NUCLEOTIDE SEQUENCE [LARGE SCALE GENOMIC DNA]</scope>
    <source>
        <strain evidence="2 3">BX1</strain>
    </source>
</reference>
<accession>A0ABZ3BI37</accession>
<organism evidence="2 3">
    <name type="scientific">Burkholderia pyrrocinia</name>
    <name type="common">Pseudomonas pyrrocinia</name>
    <dbReference type="NCBI Taxonomy" id="60550"/>
    <lineage>
        <taxon>Bacteria</taxon>
        <taxon>Pseudomonadati</taxon>
        <taxon>Pseudomonadota</taxon>
        <taxon>Betaproteobacteria</taxon>
        <taxon>Burkholderiales</taxon>
        <taxon>Burkholderiaceae</taxon>
        <taxon>Burkholderia</taxon>
        <taxon>Burkholderia cepacia complex</taxon>
    </lineage>
</organism>
<feature type="compositionally biased region" description="Polar residues" evidence="1">
    <location>
        <begin position="11"/>
        <end position="22"/>
    </location>
</feature>
<evidence type="ECO:0000313" key="2">
    <source>
        <dbReference type="EMBL" id="WZW54244.1"/>
    </source>
</evidence>
<gene>
    <name evidence="2" type="ORF">WN985_00785</name>
</gene>
<name>A0ABZ3BI37_BURPY</name>
<feature type="compositionally biased region" description="Basic and acidic residues" evidence="1">
    <location>
        <begin position="1"/>
        <end position="10"/>
    </location>
</feature>
<keyword evidence="3" id="KW-1185">Reference proteome</keyword>
<protein>
    <submittedName>
        <fullName evidence="2">Uncharacterized protein</fullName>
    </submittedName>
</protein>
<feature type="region of interest" description="Disordered" evidence="1">
    <location>
        <begin position="1"/>
        <end position="42"/>
    </location>
</feature>
<dbReference type="Proteomes" id="UP001484179">
    <property type="component" value="Chromosome 1"/>
</dbReference>
<evidence type="ECO:0000313" key="3">
    <source>
        <dbReference type="Proteomes" id="UP001484179"/>
    </source>
</evidence>
<proteinExistence type="predicted"/>
<feature type="compositionally biased region" description="Basic and acidic residues" evidence="1">
    <location>
        <begin position="23"/>
        <end position="37"/>
    </location>
</feature>
<dbReference type="EMBL" id="CP150849">
    <property type="protein sequence ID" value="WZW54244.1"/>
    <property type="molecule type" value="Genomic_DNA"/>
</dbReference>